<sequence>MKSLAYSVRDPAGRGIALYIAESLGLTSAKCPGAVECFRGDGFILAGFEEDVIYFDFLEDRLPSASEYIVLSRHSSEAGVKSYTVHHTGNFGGEAAYGGKPGELGVASPLTAWRLLRLLKTLRDSYGRSEYEVSYEATHHGPTSISKPLVFVEIGSTLGEWRDEVNHRVVGEAVARLLKEPGGDECNPAIGIGGGHYPRKHTELALSEPVCYGHIMAKYALGALSMDTLDKMVHRSAVKPSIIVVEKKGTRQEHRVLVEEYASNKGLTLRYI</sequence>
<dbReference type="Proteomes" id="UP000001068">
    <property type="component" value="Chromosome"/>
</dbReference>
<proteinExistence type="inferred from homology"/>
<dbReference type="RefSeq" id="WP_013562425.1">
    <property type="nucleotide sequence ID" value="NC_014961.1"/>
</dbReference>
<dbReference type="Pfam" id="PF04414">
    <property type="entry name" value="tRNA_deacylase"/>
    <property type="match status" value="1"/>
</dbReference>
<dbReference type="STRING" id="765177.Desmu_0899"/>
<dbReference type="GeneID" id="10153596"/>
<dbReference type="AlphaFoldDB" id="E8R9M7"/>
<dbReference type="InterPro" id="IPR018033">
    <property type="entry name" value="Deacylase_DtdA_archaea"/>
</dbReference>
<evidence type="ECO:0000256" key="4">
    <source>
        <dbReference type="HAMAP-Rule" id="MF_00562"/>
    </source>
</evidence>
<dbReference type="HOGENOM" id="CLU_056464_1_0_2"/>
<dbReference type="PIRSF" id="PIRSF016210">
    <property type="entry name" value="UCP016210"/>
    <property type="match status" value="1"/>
</dbReference>
<dbReference type="EMBL" id="CP002363">
    <property type="protein sequence ID" value="ADV65203.1"/>
    <property type="molecule type" value="Genomic_DNA"/>
</dbReference>
<reference evidence="6" key="1">
    <citation type="submission" date="2010-11" db="EMBL/GenBank/DDBJ databases">
        <title>The complete genome of Desulfurococcus mucosus DSM 2162.</title>
        <authorList>
            <consortium name="US DOE Joint Genome Institute (JGI-PGF)"/>
            <person name="Lucas S."/>
            <person name="Copeland A."/>
            <person name="Lapidus A."/>
            <person name="Bruce D."/>
            <person name="Goodwin L."/>
            <person name="Pitluck S."/>
            <person name="Kyrpides N."/>
            <person name="Mavromatis K."/>
            <person name="Pagani I."/>
            <person name="Ivanova N."/>
            <person name="Ovchinnikova G."/>
            <person name="Chertkov O."/>
            <person name="Held B."/>
            <person name="Brettin T."/>
            <person name="Detter J.C."/>
            <person name="Tapia R."/>
            <person name="Han C."/>
            <person name="Land M."/>
            <person name="Hauser L."/>
            <person name="Markowitz V."/>
            <person name="Cheng J.-F."/>
            <person name="Hugenholtz P."/>
            <person name="Woyke T."/>
            <person name="Wu D."/>
            <person name="Wirth R."/>
            <person name="Bilek Y."/>
            <person name="Hader T."/>
            <person name="Klenk H.-P."/>
            <person name="Eisen J.A."/>
        </authorList>
    </citation>
    <scope>NUCLEOTIDE SEQUENCE [LARGE SCALE GENOMIC DNA]</scope>
    <source>
        <strain evidence="6">ATCC 35584 / DSM 2162 / JCM 9187 / O7/1</strain>
    </source>
</reference>
<dbReference type="SUPFAM" id="SSF142535">
    <property type="entry name" value="AF0625-like"/>
    <property type="match status" value="1"/>
</dbReference>
<protein>
    <recommendedName>
        <fullName evidence="4">D-aminoacyl-tRNA deacylase</fullName>
        <ecNumber evidence="4">3.1.1.96</ecNumber>
    </recommendedName>
</protein>
<keyword evidence="1 4" id="KW-0479">Metal-binding</keyword>
<comment type="function">
    <text evidence="4">D-aminoacyl-tRNA deacylase with broad substrate specificity. By recycling D-aminoacyl-tRNA to D-amino acids and free tRNA molecules, this enzyme counteracts the toxicity associated with the formation of D-aminoacyl-tRNA entities in vivo.</text>
</comment>
<keyword evidence="2 4" id="KW-0378">Hydrolase</keyword>
<dbReference type="GO" id="GO:0106026">
    <property type="term" value="F:Gly-tRNA(Ala) deacylase activity"/>
    <property type="evidence" value="ECO:0007669"/>
    <property type="project" value="RHEA"/>
</dbReference>
<evidence type="ECO:0000256" key="3">
    <source>
        <dbReference type="ARBA" id="ARBA00022833"/>
    </source>
</evidence>
<evidence type="ECO:0000256" key="2">
    <source>
        <dbReference type="ARBA" id="ARBA00022801"/>
    </source>
</evidence>
<comment type="catalytic activity">
    <reaction evidence="4">
        <text>a D-aminoacyl-tRNA + H2O = a tRNA + a D-alpha-amino acid + H(+)</text>
        <dbReference type="Rhea" id="RHEA:13953"/>
        <dbReference type="Rhea" id="RHEA-COMP:10123"/>
        <dbReference type="Rhea" id="RHEA-COMP:10124"/>
        <dbReference type="ChEBI" id="CHEBI:15377"/>
        <dbReference type="ChEBI" id="CHEBI:15378"/>
        <dbReference type="ChEBI" id="CHEBI:59871"/>
        <dbReference type="ChEBI" id="CHEBI:78442"/>
        <dbReference type="ChEBI" id="CHEBI:79333"/>
        <dbReference type="EC" id="3.1.1.96"/>
    </reaction>
</comment>
<dbReference type="KEGG" id="dmu:Desmu_0899"/>
<dbReference type="PANTHER" id="PTHR34667">
    <property type="entry name" value="D-AMINOACYL-TRNA DEACYLASE"/>
    <property type="match status" value="1"/>
</dbReference>
<dbReference type="EC" id="3.1.1.96" evidence="4"/>
<comment type="catalytic activity">
    <reaction evidence="4">
        <text>glycyl-tRNA(Ala) + H2O = tRNA(Ala) + glycine + H(+)</text>
        <dbReference type="Rhea" id="RHEA:53744"/>
        <dbReference type="Rhea" id="RHEA-COMP:9657"/>
        <dbReference type="Rhea" id="RHEA-COMP:13640"/>
        <dbReference type="ChEBI" id="CHEBI:15377"/>
        <dbReference type="ChEBI" id="CHEBI:15378"/>
        <dbReference type="ChEBI" id="CHEBI:57305"/>
        <dbReference type="ChEBI" id="CHEBI:78442"/>
        <dbReference type="ChEBI" id="CHEBI:78522"/>
        <dbReference type="EC" id="3.1.1.96"/>
    </reaction>
</comment>
<comment type="subunit">
    <text evidence="4">Monomer.</text>
</comment>
<dbReference type="Gene3D" id="3.40.630.50">
    <property type="entry name" value="AF0625-like"/>
    <property type="match status" value="1"/>
</dbReference>
<keyword evidence="3 4" id="KW-0862">Zinc</keyword>
<dbReference type="PANTHER" id="PTHR34667:SF1">
    <property type="entry name" value="D-AMINOACYL-TRNA DEACYLASE"/>
    <property type="match status" value="1"/>
</dbReference>
<dbReference type="NCBIfam" id="NF003072">
    <property type="entry name" value="PRK03995.1-4"/>
    <property type="match status" value="1"/>
</dbReference>
<dbReference type="HAMAP" id="MF_00562">
    <property type="entry name" value="Deacylase_DtdA"/>
    <property type="match status" value="1"/>
</dbReference>
<gene>
    <name evidence="4" type="primary">dtdA</name>
    <name evidence="5" type="ordered locus">Desmu_0899</name>
</gene>
<evidence type="ECO:0000256" key="1">
    <source>
        <dbReference type="ARBA" id="ARBA00022723"/>
    </source>
</evidence>
<accession>E8R9M7</accession>
<dbReference type="GO" id="GO:0051499">
    <property type="term" value="F:D-aminoacyl-tRNA deacylase activity"/>
    <property type="evidence" value="ECO:0007669"/>
    <property type="project" value="UniProtKB-UniRule"/>
</dbReference>
<comment type="cofactor">
    <cofactor evidence="4">
        <name>Zn(2+)</name>
        <dbReference type="ChEBI" id="CHEBI:29105"/>
    </cofactor>
    <text evidence="4">Binds 2 Zn(2+) ions per subunit.</text>
</comment>
<dbReference type="Gene3D" id="3.40.50.10700">
    <property type="entry name" value="AF0625-like"/>
    <property type="match status" value="1"/>
</dbReference>
<dbReference type="InterPro" id="IPR007508">
    <property type="entry name" value="DtdA"/>
</dbReference>
<dbReference type="eggNOG" id="arCOG01616">
    <property type="taxonomic scope" value="Archaea"/>
</dbReference>
<dbReference type="OrthoDB" id="9863at2157"/>
<reference evidence="5 6" key="2">
    <citation type="journal article" date="2011" name="Stand. Genomic Sci.">
        <title>Complete genome sequence of Desulfurococcus mucosus type strain (O7/1).</title>
        <authorList>
            <person name="Wirth R."/>
            <person name="Chertkov O."/>
            <person name="Held B."/>
            <person name="Lapidus A."/>
            <person name="Nolan M."/>
            <person name="Lucas S."/>
            <person name="Hammon N."/>
            <person name="Deshpande S."/>
            <person name="Cheng J.F."/>
            <person name="Tapia R."/>
            <person name="Han C."/>
            <person name="Goodwin L."/>
            <person name="Pitluck S."/>
            <person name="Liolios K."/>
            <person name="Ioanna P."/>
            <person name="Ivanova N."/>
            <person name="Mavromatis K."/>
            <person name="Mikhailova N."/>
            <person name="Pati A."/>
            <person name="Chen A."/>
            <person name="Palaniappan K."/>
            <person name="Land M."/>
            <person name="Hauser L."/>
            <person name="Chang Y.J."/>
            <person name="Jeffries C.D."/>
            <person name="Bilek Y."/>
            <person name="Hader T."/>
            <person name="Rohde M."/>
            <person name="Spring S."/>
            <person name="Sikorski J."/>
            <person name="Goker M."/>
            <person name="Woyke T."/>
            <person name="Bristow J."/>
            <person name="Eisen J.A."/>
            <person name="Markowitz V."/>
            <person name="Hugenholtz P."/>
            <person name="Kyrpides N.C."/>
            <person name="Klenk H.P."/>
        </authorList>
    </citation>
    <scope>NUCLEOTIDE SEQUENCE [LARGE SCALE GENOMIC DNA]</scope>
    <source>
        <strain evidence="6">ATCC 35584 / DSM 2162 / JCM 9187 / O7/1</strain>
    </source>
</reference>
<name>E8R9M7_DESM0</name>
<keyword evidence="6" id="KW-1185">Reference proteome</keyword>
<dbReference type="GO" id="GO:0008270">
    <property type="term" value="F:zinc ion binding"/>
    <property type="evidence" value="ECO:0007669"/>
    <property type="project" value="UniProtKB-UniRule"/>
</dbReference>
<evidence type="ECO:0000313" key="5">
    <source>
        <dbReference type="EMBL" id="ADV65203.1"/>
    </source>
</evidence>
<dbReference type="GO" id="GO:0019478">
    <property type="term" value="P:D-amino acid catabolic process"/>
    <property type="evidence" value="ECO:0007669"/>
    <property type="project" value="UniProtKB-UniRule"/>
</dbReference>
<comment type="similarity">
    <text evidence="4">Belongs to the DtdA deacylase family.</text>
</comment>
<evidence type="ECO:0000313" key="6">
    <source>
        <dbReference type="Proteomes" id="UP000001068"/>
    </source>
</evidence>
<organism evidence="5 6">
    <name type="scientific">Desulfurococcus mucosus (strain ATCC 35584 / DSM 2162 / JCM 9187 / O7/1)</name>
    <dbReference type="NCBI Taxonomy" id="765177"/>
    <lineage>
        <taxon>Archaea</taxon>
        <taxon>Thermoproteota</taxon>
        <taxon>Thermoprotei</taxon>
        <taxon>Desulfurococcales</taxon>
        <taxon>Desulfurococcaceae</taxon>
        <taxon>Desulfurococcus</taxon>
    </lineage>
</organism>